<name>A0AAV4S1F6_9ARAC</name>
<dbReference type="EMBL" id="BPLQ01007091">
    <property type="protein sequence ID" value="GIY27840.1"/>
    <property type="molecule type" value="Genomic_DNA"/>
</dbReference>
<proteinExistence type="predicted"/>
<protein>
    <submittedName>
        <fullName evidence="1">Uncharacterized protein</fullName>
    </submittedName>
</protein>
<reference evidence="1 2" key="1">
    <citation type="submission" date="2021-06" db="EMBL/GenBank/DDBJ databases">
        <title>Caerostris darwini draft genome.</title>
        <authorList>
            <person name="Kono N."/>
            <person name="Arakawa K."/>
        </authorList>
    </citation>
    <scope>NUCLEOTIDE SEQUENCE [LARGE SCALE GENOMIC DNA]</scope>
</reference>
<organism evidence="1 2">
    <name type="scientific">Caerostris darwini</name>
    <dbReference type="NCBI Taxonomy" id="1538125"/>
    <lineage>
        <taxon>Eukaryota</taxon>
        <taxon>Metazoa</taxon>
        <taxon>Ecdysozoa</taxon>
        <taxon>Arthropoda</taxon>
        <taxon>Chelicerata</taxon>
        <taxon>Arachnida</taxon>
        <taxon>Araneae</taxon>
        <taxon>Araneomorphae</taxon>
        <taxon>Entelegynae</taxon>
        <taxon>Araneoidea</taxon>
        <taxon>Araneidae</taxon>
        <taxon>Caerostris</taxon>
    </lineage>
</organism>
<sequence length="133" mass="14786">MLVEPFENGLDFVPDIANGLIEEDVVEECPTNPFFEEETNPFRINGESKNPFIKSSNPFEKENSEITPALQPKGQISAAVKAPPIPERLQLQSQHHVNDCAAAVRDDIGIRKWHLNYLDGEGSMEAPALDVVM</sequence>
<evidence type="ECO:0000313" key="2">
    <source>
        <dbReference type="Proteomes" id="UP001054837"/>
    </source>
</evidence>
<dbReference type="Proteomes" id="UP001054837">
    <property type="component" value="Unassembled WGS sequence"/>
</dbReference>
<evidence type="ECO:0000313" key="1">
    <source>
        <dbReference type="EMBL" id="GIY27840.1"/>
    </source>
</evidence>
<dbReference type="AlphaFoldDB" id="A0AAV4S1F6"/>
<accession>A0AAV4S1F6</accession>
<gene>
    <name evidence="1" type="primary">AVEN_141859_1</name>
    <name evidence="1" type="ORF">CDAR_515681</name>
</gene>
<comment type="caution">
    <text evidence="1">The sequence shown here is derived from an EMBL/GenBank/DDBJ whole genome shotgun (WGS) entry which is preliminary data.</text>
</comment>
<keyword evidence="2" id="KW-1185">Reference proteome</keyword>